<dbReference type="AlphaFoldDB" id="A0A2N5C8K7"/>
<feature type="domain" description="HNH nuclease" evidence="1">
    <location>
        <begin position="213"/>
        <end position="262"/>
    </location>
</feature>
<dbReference type="RefSeq" id="WP_101683561.1">
    <property type="nucleotide sequence ID" value="NZ_PJRP01000011.1"/>
</dbReference>
<reference evidence="2 3" key="1">
    <citation type="submission" date="2017-12" db="EMBL/GenBank/DDBJ databases">
        <title>Genome sequence of the active heterotrophic nitrifier-denitrifier, Cupriavidus pauculus UM1.</title>
        <authorList>
            <person name="Putonti C."/>
            <person name="Castignetti D."/>
        </authorList>
    </citation>
    <scope>NUCLEOTIDE SEQUENCE [LARGE SCALE GENOMIC DNA]</scope>
    <source>
        <strain evidence="2 3">UM1</strain>
    </source>
</reference>
<sequence length="315" mass="34796">MSSLKDILERLAPNHRDALLWFQQHHGKEVAWPKAMPNGTFLVNKAKGIHKPAGLPYAISVRESLGGRYLDHEPVVRPDGSWTYRYYQEQADPAKRDSQFTNLALLACKRDGVPIGVMRQVKTKPNPRYHVLGLALVREWEGGYFHLEGFGPAGEIGSFPPKTMSSDTDGAMDDIFNPDSVEDARRWINASIVRRQGQGAFRAAVLSAYRGRCAMSAFNVPEALEAAHIFRYFGASTNTVTNGLLLRSDLHSLYDLGLLAVDPASMTVLLAPKLKTSDYGALAGSAIQLPTLEAERPSRAALQMHASWAVSTWHK</sequence>
<keyword evidence="2" id="KW-0378">Hydrolase</keyword>
<organism evidence="2 3">
    <name type="scientific">Cupriavidus pauculus</name>
    <dbReference type="NCBI Taxonomy" id="82633"/>
    <lineage>
        <taxon>Bacteria</taxon>
        <taxon>Pseudomonadati</taxon>
        <taxon>Pseudomonadota</taxon>
        <taxon>Betaproteobacteria</taxon>
        <taxon>Burkholderiales</taxon>
        <taxon>Burkholderiaceae</taxon>
        <taxon>Cupriavidus</taxon>
    </lineage>
</organism>
<dbReference type="EMBL" id="PJRP01000011">
    <property type="protein sequence ID" value="PLP98547.1"/>
    <property type="molecule type" value="Genomic_DNA"/>
</dbReference>
<dbReference type="Proteomes" id="UP000234341">
    <property type="component" value="Unassembled WGS sequence"/>
</dbReference>
<dbReference type="Pfam" id="PF13391">
    <property type="entry name" value="HNH_2"/>
    <property type="match status" value="1"/>
</dbReference>
<dbReference type="OrthoDB" id="9811869at2"/>
<dbReference type="InterPro" id="IPR003615">
    <property type="entry name" value="HNH_nuc"/>
</dbReference>
<evidence type="ECO:0000313" key="2">
    <source>
        <dbReference type="EMBL" id="PLP98547.1"/>
    </source>
</evidence>
<dbReference type="GO" id="GO:0004519">
    <property type="term" value="F:endonuclease activity"/>
    <property type="evidence" value="ECO:0007669"/>
    <property type="project" value="UniProtKB-KW"/>
</dbReference>
<evidence type="ECO:0000313" key="3">
    <source>
        <dbReference type="Proteomes" id="UP000234341"/>
    </source>
</evidence>
<name>A0A2N5C8K7_9BURK</name>
<keyword evidence="2" id="KW-0255">Endonuclease</keyword>
<accession>A0A2N5C8K7</accession>
<keyword evidence="2" id="KW-0540">Nuclease</keyword>
<evidence type="ECO:0000259" key="1">
    <source>
        <dbReference type="Pfam" id="PF13391"/>
    </source>
</evidence>
<proteinExistence type="predicted"/>
<protein>
    <submittedName>
        <fullName evidence="2">HNH endonuclease</fullName>
    </submittedName>
</protein>
<comment type="caution">
    <text evidence="2">The sequence shown here is derived from an EMBL/GenBank/DDBJ whole genome shotgun (WGS) entry which is preliminary data.</text>
</comment>
<gene>
    <name evidence="2" type="ORF">CYJ10_21980</name>
</gene>